<dbReference type="Pfam" id="PF12796">
    <property type="entry name" value="Ank_2"/>
    <property type="match status" value="1"/>
</dbReference>
<dbReference type="OrthoDB" id="10258888at2759"/>
<dbReference type="InterPro" id="IPR000626">
    <property type="entry name" value="Ubiquitin-like_dom"/>
</dbReference>
<dbReference type="Proteomes" id="UP000695026">
    <property type="component" value="Unplaced"/>
</dbReference>
<keyword evidence="1" id="KW-0040">ANK repeat</keyword>
<dbReference type="Gene3D" id="3.10.20.90">
    <property type="entry name" value="Phosphatidylinositol 3-kinase Catalytic Subunit, Chain A, domain 1"/>
    <property type="match status" value="1"/>
</dbReference>
<proteinExistence type="predicted"/>
<evidence type="ECO:0000256" key="2">
    <source>
        <dbReference type="SAM" id="MobiDB-lite"/>
    </source>
</evidence>
<dbReference type="AlphaFoldDB" id="A0A9F5IZ25"/>
<dbReference type="CTD" id="140731"/>
<dbReference type="SUPFAM" id="SSF48403">
    <property type="entry name" value="Ankyrin repeat"/>
    <property type="match status" value="1"/>
</dbReference>
<evidence type="ECO:0000313" key="5">
    <source>
        <dbReference type="RefSeq" id="XP_025029477.1"/>
    </source>
</evidence>
<sequence>MQSKRKQPSSTNPYPRTGTNSRILWQRPLRIGELVSPQSRLFNVKLQIIESEEVFALPECHRDLTVRSLKSRLELFVGIPVNFQRIQYLDEVDLDDDSTLRRNEIVPGGTLTMRIWSEDSWGGLVAAATSGRIRKLQSLGATQTSSFSTANSDLMTEEERIDWLAHRAFVALFITAHRGHTKAVEFLLQNGADLKRRTPLGRTALHVAVTSGQIECISLLLDHGAKVSDEDNEGYNTVQLARLWKQRESERKLFRHQWMARTGRTGQRQSIKSKTEVKAEI</sequence>
<evidence type="ECO:0000256" key="1">
    <source>
        <dbReference type="PROSITE-ProRule" id="PRU00023"/>
    </source>
</evidence>
<dbReference type="SMART" id="SM00248">
    <property type="entry name" value="ANK"/>
    <property type="match status" value="2"/>
</dbReference>
<feature type="compositionally biased region" description="Polar residues" evidence="2">
    <location>
        <begin position="8"/>
        <end position="20"/>
    </location>
</feature>
<dbReference type="InterPro" id="IPR029071">
    <property type="entry name" value="Ubiquitin-like_domsf"/>
</dbReference>
<feature type="repeat" description="ANK" evidence="1">
    <location>
        <begin position="167"/>
        <end position="199"/>
    </location>
</feature>
<dbReference type="InterPro" id="IPR036770">
    <property type="entry name" value="Ankyrin_rpt-contain_sf"/>
</dbReference>
<gene>
    <name evidence="5" type="primary">ANKRD60</name>
</gene>
<dbReference type="Gene3D" id="1.25.40.20">
    <property type="entry name" value="Ankyrin repeat-containing domain"/>
    <property type="match status" value="1"/>
</dbReference>
<dbReference type="GeneID" id="107326407"/>
<feature type="domain" description="Ubiquitin-like" evidence="3">
    <location>
        <begin position="65"/>
        <end position="113"/>
    </location>
</feature>
<dbReference type="PANTHER" id="PTHR22677">
    <property type="entry name" value="ANKYRIN REPEAT DOMAIN-CONTAINING PROTEIN 60"/>
    <property type="match status" value="1"/>
</dbReference>
<evidence type="ECO:0000259" key="3">
    <source>
        <dbReference type="PROSITE" id="PS50053"/>
    </source>
</evidence>
<dbReference type="OMA" id="KWKQWTS"/>
<dbReference type="SUPFAM" id="SSF54236">
    <property type="entry name" value="Ubiquitin-like"/>
    <property type="match status" value="1"/>
</dbReference>
<name>A0A9F5IZ25_PYTBI</name>
<dbReference type="InterPro" id="IPR002110">
    <property type="entry name" value="Ankyrin_rpt"/>
</dbReference>
<dbReference type="PROSITE" id="PS50053">
    <property type="entry name" value="UBIQUITIN_2"/>
    <property type="match status" value="1"/>
</dbReference>
<reference evidence="5" key="1">
    <citation type="submission" date="2025-08" db="UniProtKB">
        <authorList>
            <consortium name="RefSeq"/>
        </authorList>
    </citation>
    <scope>IDENTIFICATION</scope>
    <source>
        <tissue evidence="5">Liver</tissue>
    </source>
</reference>
<dbReference type="KEGG" id="pbi:107326407"/>
<dbReference type="CDD" id="cd17063">
    <property type="entry name" value="Ubl_ANKRD60"/>
    <property type="match status" value="1"/>
</dbReference>
<dbReference type="InterPro" id="IPR039323">
    <property type="entry name" value="ANKRD_45/46/60"/>
</dbReference>
<dbReference type="PROSITE" id="PS50297">
    <property type="entry name" value="ANK_REP_REGION"/>
    <property type="match status" value="1"/>
</dbReference>
<dbReference type="PANTHER" id="PTHR22677:SF3">
    <property type="entry name" value="ANKYRIN REPEAT DOMAIN-CONTAINING PROTEIN 60"/>
    <property type="match status" value="1"/>
</dbReference>
<protein>
    <submittedName>
        <fullName evidence="5">Ankyrin repeat domain-containing protein 60</fullName>
    </submittedName>
</protein>
<dbReference type="PROSITE" id="PS50088">
    <property type="entry name" value="ANK_REPEAT"/>
    <property type="match status" value="2"/>
</dbReference>
<keyword evidence="4" id="KW-1185">Reference proteome</keyword>
<dbReference type="RefSeq" id="XP_025029477.1">
    <property type="nucleotide sequence ID" value="XM_025173709.1"/>
</dbReference>
<evidence type="ECO:0000313" key="4">
    <source>
        <dbReference type="Proteomes" id="UP000695026"/>
    </source>
</evidence>
<feature type="repeat" description="ANK" evidence="1">
    <location>
        <begin position="200"/>
        <end position="232"/>
    </location>
</feature>
<accession>A0A9F5IZ25</accession>
<organism evidence="4 5">
    <name type="scientific">Python bivittatus</name>
    <name type="common">Burmese python</name>
    <name type="synonym">Python molurus bivittatus</name>
    <dbReference type="NCBI Taxonomy" id="176946"/>
    <lineage>
        <taxon>Eukaryota</taxon>
        <taxon>Metazoa</taxon>
        <taxon>Chordata</taxon>
        <taxon>Craniata</taxon>
        <taxon>Vertebrata</taxon>
        <taxon>Euteleostomi</taxon>
        <taxon>Lepidosauria</taxon>
        <taxon>Squamata</taxon>
        <taxon>Bifurcata</taxon>
        <taxon>Unidentata</taxon>
        <taxon>Episquamata</taxon>
        <taxon>Toxicofera</taxon>
        <taxon>Serpentes</taxon>
        <taxon>Henophidia</taxon>
        <taxon>Pythonidae</taxon>
        <taxon>Python</taxon>
    </lineage>
</organism>
<dbReference type="Pfam" id="PF14560">
    <property type="entry name" value="Ubiquitin_2"/>
    <property type="match status" value="1"/>
</dbReference>
<feature type="region of interest" description="Disordered" evidence="2">
    <location>
        <begin position="1"/>
        <end position="20"/>
    </location>
</feature>